<dbReference type="InterPro" id="IPR036909">
    <property type="entry name" value="Cyt_c-like_dom_sf"/>
</dbReference>
<dbReference type="PANTHER" id="PTHR33546:SF1">
    <property type="entry name" value="LARGE, MULTIFUNCTIONAL SECRETED PROTEIN"/>
    <property type="match status" value="1"/>
</dbReference>
<evidence type="ECO:0000256" key="6">
    <source>
        <dbReference type="SAM" id="SignalP"/>
    </source>
</evidence>
<evidence type="ECO:0000256" key="4">
    <source>
        <dbReference type="PROSITE-ProRule" id="PRU00433"/>
    </source>
</evidence>
<evidence type="ECO:0000259" key="7">
    <source>
        <dbReference type="PROSITE" id="PS51007"/>
    </source>
</evidence>
<organism evidence="8 9">
    <name type="scientific">Adhaeribacter arboris</name>
    <dbReference type="NCBI Taxonomy" id="2072846"/>
    <lineage>
        <taxon>Bacteria</taxon>
        <taxon>Pseudomonadati</taxon>
        <taxon>Bacteroidota</taxon>
        <taxon>Cytophagia</taxon>
        <taxon>Cytophagales</taxon>
        <taxon>Hymenobacteraceae</taxon>
        <taxon>Adhaeribacter</taxon>
    </lineage>
</organism>
<dbReference type="GO" id="GO:0009055">
    <property type="term" value="F:electron transfer activity"/>
    <property type="evidence" value="ECO:0007669"/>
    <property type="project" value="InterPro"/>
</dbReference>
<dbReference type="PROSITE" id="PS51007">
    <property type="entry name" value="CYTC"/>
    <property type="match status" value="1"/>
</dbReference>
<dbReference type="PROSITE" id="PS51257">
    <property type="entry name" value="PROKAR_LIPOPROTEIN"/>
    <property type="match status" value="1"/>
</dbReference>
<proteinExistence type="predicted"/>
<dbReference type="InterPro" id="IPR016024">
    <property type="entry name" value="ARM-type_fold"/>
</dbReference>
<dbReference type="SUPFAM" id="SSF50952">
    <property type="entry name" value="Soluble quinoprotein glucose dehydrogenase"/>
    <property type="match status" value="1"/>
</dbReference>
<evidence type="ECO:0000313" key="8">
    <source>
        <dbReference type="EMBL" id="PSR53228.1"/>
    </source>
</evidence>
<feature type="chain" id="PRO_5015417819" evidence="6">
    <location>
        <begin position="30"/>
        <end position="770"/>
    </location>
</feature>
<dbReference type="AlphaFoldDB" id="A0A2T2YCQ6"/>
<evidence type="ECO:0000256" key="3">
    <source>
        <dbReference type="ARBA" id="ARBA00023004"/>
    </source>
</evidence>
<sequence>MFVYLKFKKNLISKPILAVVIAASLLASACSSAKKESVAQTQTAAEPPFERVVVDKDPPVAPLSPEESMKKVQLPPGYSLDLVASEPMVQEPVAMAWDGNGRLYVAEMNTYMKDAVGTGEYERTSRIKRLEDTNGDGKMDKYTIFIDSLLLPRVVLPVGDQLLVQETNVQHIWSYRDTNNDGKADEKKIVFRNDVQDVRNLEHQNGGLLWNLDNWIYPTRDNLRYKYQNGKLIADTLVDNMIGQWGLTADNYGRLFYSEAGPGLPAVQIQQMPAYGALNFKDQYTPEFAIPWPIIGTVDAQGGKEALRSEDNTLNHFTSGCGQSIFRGDRLPADMQGDYFIPEPVGRVIKRGKVTNKEGKIYIKDAYEKKDWLASADMNFRPINTNTGPDGCFYLVDMYHGIIQESEWSGPGSYLGGVIAEKGLDKNRGMGRIYRVVHKDFKPDNRRPNMLNEPSSQLVKYLNHPNGWWRDNAQILLIVRNDQSVIPALKKMTSAQEQPNHLARIHALWTLEGLNAIDKVTLFQALADEEPQVRKTAVWISENFLAKNDPEVIQKLSTLKNDPSADVRIQLALSLRTNKSEAAQATVKDLIAANPNNELLQYSNTTFVETQKALAAEKARSKNLSPADRQLVSKGAVIFKQLCASCHGPDGKGRSLGGGEMPAPPLAGSPRVKGDKVLLTQLLLNGLRGPVDGKTYPDIMPAMGHNDDEWIASVLSYVRNSGEIGNNASVVTAEEVKNVRANTPKIPEGMTLQMLEIFKLGRNENTNWAK</sequence>
<dbReference type="OrthoDB" id="9808161at2"/>
<keyword evidence="9" id="KW-1185">Reference proteome</keyword>
<dbReference type="SUPFAM" id="SSF46626">
    <property type="entry name" value="Cytochrome c"/>
    <property type="match status" value="1"/>
</dbReference>
<dbReference type="Gene3D" id="2.120.10.30">
    <property type="entry name" value="TolB, C-terminal domain"/>
    <property type="match status" value="1"/>
</dbReference>
<dbReference type="Proteomes" id="UP000240357">
    <property type="component" value="Unassembled WGS sequence"/>
</dbReference>
<evidence type="ECO:0000313" key="9">
    <source>
        <dbReference type="Proteomes" id="UP000240357"/>
    </source>
</evidence>
<dbReference type="Pfam" id="PF23500">
    <property type="entry name" value="DUF7133"/>
    <property type="match status" value="1"/>
</dbReference>
<comment type="caution">
    <text evidence="8">The sequence shown here is derived from an EMBL/GenBank/DDBJ whole genome shotgun (WGS) entry which is preliminary data.</text>
</comment>
<accession>A0A2T2YCQ6</accession>
<keyword evidence="3 4" id="KW-0408">Iron</keyword>
<dbReference type="InterPro" id="IPR009056">
    <property type="entry name" value="Cyt_c-like_dom"/>
</dbReference>
<dbReference type="Gene3D" id="1.25.10.10">
    <property type="entry name" value="Leucine-rich Repeat Variant"/>
    <property type="match status" value="1"/>
</dbReference>
<keyword evidence="2 4" id="KW-0479">Metal-binding</keyword>
<evidence type="ECO:0000256" key="2">
    <source>
        <dbReference type="ARBA" id="ARBA00022723"/>
    </source>
</evidence>
<reference evidence="8 9" key="1">
    <citation type="submission" date="2018-03" db="EMBL/GenBank/DDBJ databases">
        <title>Adhaeribacter sp. HMF7605 Genome sequencing and assembly.</title>
        <authorList>
            <person name="Kang H."/>
            <person name="Kang J."/>
            <person name="Cha I."/>
            <person name="Kim H."/>
            <person name="Joh K."/>
        </authorList>
    </citation>
    <scope>NUCLEOTIDE SEQUENCE [LARGE SCALE GENOMIC DNA]</scope>
    <source>
        <strain evidence="8 9">HMF7605</strain>
    </source>
</reference>
<name>A0A2T2YCQ6_9BACT</name>
<protein>
    <submittedName>
        <fullName evidence="8">Cytochrome C</fullName>
    </submittedName>
</protein>
<dbReference type="InterPro" id="IPR055557">
    <property type="entry name" value="DUF7133"/>
</dbReference>
<dbReference type="SUPFAM" id="SSF48371">
    <property type="entry name" value="ARM repeat"/>
    <property type="match status" value="1"/>
</dbReference>
<dbReference type="InterPro" id="IPR011989">
    <property type="entry name" value="ARM-like"/>
</dbReference>
<dbReference type="EMBL" id="PYFT01000001">
    <property type="protein sequence ID" value="PSR53228.1"/>
    <property type="molecule type" value="Genomic_DNA"/>
</dbReference>
<keyword evidence="1 4" id="KW-0349">Heme</keyword>
<feature type="region of interest" description="Disordered" evidence="5">
    <location>
        <begin position="652"/>
        <end position="671"/>
    </location>
</feature>
<feature type="signal peptide" evidence="6">
    <location>
        <begin position="1"/>
        <end position="29"/>
    </location>
</feature>
<evidence type="ECO:0000256" key="1">
    <source>
        <dbReference type="ARBA" id="ARBA00022617"/>
    </source>
</evidence>
<dbReference type="InterPro" id="IPR011041">
    <property type="entry name" value="Quinoprot_gluc/sorb_DH_b-prop"/>
</dbReference>
<dbReference type="Pfam" id="PF00034">
    <property type="entry name" value="Cytochrom_C"/>
    <property type="match status" value="1"/>
</dbReference>
<dbReference type="PANTHER" id="PTHR33546">
    <property type="entry name" value="LARGE, MULTIFUNCTIONAL SECRETED PROTEIN-RELATED"/>
    <property type="match status" value="1"/>
</dbReference>
<dbReference type="GO" id="GO:0046872">
    <property type="term" value="F:metal ion binding"/>
    <property type="evidence" value="ECO:0007669"/>
    <property type="project" value="UniProtKB-KW"/>
</dbReference>
<dbReference type="GO" id="GO:0020037">
    <property type="term" value="F:heme binding"/>
    <property type="evidence" value="ECO:0007669"/>
    <property type="project" value="InterPro"/>
</dbReference>
<dbReference type="Gene3D" id="1.10.760.10">
    <property type="entry name" value="Cytochrome c-like domain"/>
    <property type="match status" value="1"/>
</dbReference>
<dbReference type="InterPro" id="IPR011042">
    <property type="entry name" value="6-blade_b-propeller_TolB-like"/>
</dbReference>
<keyword evidence="6" id="KW-0732">Signal</keyword>
<evidence type="ECO:0000256" key="5">
    <source>
        <dbReference type="SAM" id="MobiDB-lite"/>
    </source>
</evidence>
<gene>
    <name evidence="8" type="ORF">AHMF7605_06640</name>
</gene>
<feature type="domain" description="Cytochrome c" evidence="7">
    <location>
        <begin position="630"/>
        <end position="722"/>
    </location>
</feature>